<dbReference type="GO" id="GO:0003700">
    <property type="term" value="F:DNA-binding transcription factor activity"/>
    <property type="evidence" value="ECO:0007669"/>
    <property type="project" value="TreeGrafter"/>
</dbReference>
<evidence type="ECO:0000256" key="3">
    <source>
        <dbReference type="ARBA" id="ARBA00023163"/>
    </source>
</evidence>
<evidence type="ECO:0000313" key="5">
    <source>
        <dbReference type="EMBL" id="AXE40125.1"/>
    </source>
</evidence>
<dbReference type="PANTHER" id="PTHR30146">
    <property type="entry name" value="LACI-RELATED TRANSCRIPTIONAL REPRESSOR"/>
    <property type="match status" value="1"/>
</dbReference>
<dbReference type="SUPFAM" id="SSF53822">
    <property type="entry name" value="Periplasmic binding protein-like I"/>
    <property type="match status" value="1"/>
</dbReference>
<dbReference type="InterPro" id="IPR028082">
    <property type="entry name" value="Peripla_BP_I"/>
</dbReference>
<dbReference type="CDD" id="cd06267">
    <property type="entry name" value="PBP1_LacI_sugar_binding-like"/>
    <property type="match status" value="1"/>
</dbReference>
<dbReference type="AlphaFoldDB" id="A0A344UXX7"/>
<evidence type="ECO:0000259" key="4">
    <source>
        <dbReference type="PROSITE" id="PS50932"/>
    </source>
</evidence>
<name>A0A344UXX7_9ACTN</name>
<protein>
    <submittedName>
        <fullName evidence="5">HTH-type transcriptional regulator GalS</fullName>
    </submittedName>
</protein>
<dbReference type="KEGG" id="acij:JS278_02991"/>
<dbReference type="PROSITE" id="PS50932">
    <property type="entry name" value="HTH_LACI_2"/>
    <property type="match status" value="1"/>
</dbReference>
<proteinExistence type="predicted"/>
<dbReference type="SMART" id="SM00354">
    <property type="entry name" value="HTH_LACI"/>
    <property type="match status" value="1"/>
</dbReference>
<dbReference type="InterPro" id="IPR010982">
    <property type="entry name" value="Lambda_DNA-bd_dom_sf"/>
</dbReference>
<dbReference type="Proteomes" id="UP000251995">
    <property type="component" value="Chromosome"/>
</dbReference>
<dbReference type="Pfam" id="PF13377">
    <property type="entry name" value="Peripla_BP_3"/>
    <property type="match status" value="1"/>
</dbReference>
<sequence length="334" mass="35887">MSVKPARPATRTDVARLAGVSTTVVSYVINDGPRRVTSRTRQRVLDAIERLGYRPNANARALKTGETGLIGMVVPEVVNAYFAEFIQALDRAAQTMGSSILLGITYEEAGREERAVRSLVDRGVDSLIYQVDLADQRLYQLGGGDLPRVLLDRSDVVPGMATVGADTEAGARAAVEHLVSHGHERIGYVGSPMAGRKVDLRRVVWDEVLREHGLPGVPPALTSWNREGGYRGARELMASDEPPTAIFAGSDLIGVGVLRALHELGMDVPGDVAVVSFDGTAESAYSWPPLTAVRQPFEEMARRALEVLSERGEAPGSSVFPMQLIVRGSCGCQG</sequence>
<organism evidence="5 6">
    <name type="scientific">Acidipropionibacterium virtanenii</name>
    <dbReference type="NCBI Taxonomy" id="2057246"/>
    <lineage>
        <taxon>Bacteria</taxon>
        <taxon>Bacillati</taxon>
        <taxon>Actinomycetota</taxon>
        <taxon>Actinomycetes</taxon>
        <taxon>Propionibacteriales</taxon>
        <taxon>Propionibacteriaceae</taxon>
        <taxon>Acidipropionibacterium</taxon>
    </lineage>
</organism>
<gene>
    <name evidence="5" type="primary">galS</name>
    <name evidence="5" type="ORF">JS278_02991</name>
</gene>
<accession>A0A344UXX7</accession>
<dbReference type="EMBL" id="CP025198">
    <property type="protein sequence ID" value="AXE40125.1"/>
    <property type="molecule type" value="Genomic_DNA"/>
</dbReference>
<dbReference type="RefSeq" id="WP_245935142.1">
    <property type="nucleotide sequence ID" value="NZ_CP025198.1"/>
</dbReference>
<dbReference type="Gene3D" id="1.10.260.40">
    <property type="entry name" value="lambda repressor-like DNA-binding domains"/>
    <property type="match status" value="1"/>
</dbReference>
<dbReference type="InterPro" id="IPR000843">
    <property type="entry name" value="HTH_LacI"/>
</dbReference>
<dbReference type="GO" id="GO:0000976">
    <property type="term" value="F:transcription cis-regulatory region binding"/>
    <property type="evidence" value="ECO:0007669"/>
    <property type="project" value="TreeGrafter"/>
</dbReference>
<dbReference type="PANTHER" id="PTHR30146:SF109">
    <property type="entry name" value="HTH-TYPE TRANSCRIPTIONAL REGULATOR GALS"/>
    <property type="match status" value="1"/>
</dbReference>
<keyword evidence="3" id="KW-0804">Transcription</keyword>
<evidence type="ECO:0000313" key="6">
    <source>
        <dbReference type="Proteomes" id="UP000251995"/>
    </source>
</evidence>
<keyword evidence="1" id="KW-0805">Transcription regulation</keyword>
<reference evidence="5 6" key="1">
    <citation type="submission" date="2017-12" db="EMBL/GenBank/DDBJ databases">
        <title>The whole genome sequence of the Acidipropionibacterium virtanenii sp. nov. type strain JS278.</title>
        <authorList>
            <person name="Laine P."/>
            <person name="Deptula P."/>
            <person name="Varmanen P."/>
            <person name="Auvinen P."/>
        </authorList>
    </citation>
    <scope>NUCLEOTIDE SEQUENCE [LARGE SCALE GENOMIC DNA]</scope>
    <source>
        <strain evidence="5 6">JS278</strain>
    </source>
</reference>
<keyword evidence="2" id="KW-0238">DNA-binding</keyword>
<feature type="domain" description="HTH lacI-type" evidence="4">
    <location>
        <begin position="9"/>
        <end position="64"/>
    </location>
</feature>
<dbReference type="Gene3D" id="3.40.50.2300">
    <property type="match status" value="2"/>
</dbReference>
<dbReference type="SUPFAM" id="SSF47413">
    <property type="entry name" value="lambda repressor-like DNA-binding domains"/>
    <property type="match status" value="1"/>
</dbReference>
<evidence type="ECO:0000256" key="1">
    <source>
        <dbReference type="ARBA" id="ARBA00023015"/>
    </source>
</evidence>
<dbReference type="CDD" id="cd01392">
    <property type="entry name" value="HTH_LacI"/>
    <property type="match status" value="1"/>
</dbReference>
<evidence type="ECO:0000256" key="2">
    <source>
        <dbReference type="ARBA" id="ARBA00023125"/>
    </source>
</evidence>
<dbReference type="InterPro" id="IPR046335">
    <property type="entry name" value="LacI/GalR-like_sensor"/>
</dbReference>
<dbReference type="Pfam" id="PF00356">
    <property type="entry name" value="LacI"/>
    <property type="match status" value="1"/>
</dbReference>
<keyword evidence="6" id="KW-1185">Reference proteome</keyword>